<dbReference type="InterPro" id="IPR036388">
    <property type="entry name" value="WH-like_DNA-bd_sf"/>
</dbReference>
<dbReference type="InterPro" id="IPR039422">
    <property type="entry name" value="MarR/SlyA-like"/>
</dbReference>
<name>A0ABU8S693_9SPHN</name>
<dbReference type="PANTHER" id="PTHR33164">
    <property type="entry name" value="TRANSCRIPTIONAL REGULATOR, MARR FAMILY"/>
    <property type="match status" value="1"/>
</dbReference>
<dbReference type="SUPFAM" id="SSF46785">
    <property type="entry name" value="Winged helix' DNA-binding domain"/>
    <property type="match status" value="1"/>
</dbReference>
<evidence type="ECO:0000313" key="3">
    <source>
        <dbReference type="Proteomes" id="UP001379235"/>
    </source>
</evidence>
<dbReference type="Proteomes" id="UP001379235">
    <property type="component" value="Unassembled WGS sequence"/>
</dbReference>
<sequence length="167" mass="18530">MSAGKVFFSALGLDVRHFGALWHVYKIGQLMTTDLNDICGRHGISLSDFHLLGALLMETPKPLRATDLAEALNVSNAALSQRIKRLAVEGLLHCGPSPSDKRTKLLTIYEEGKLLVERVGRDLEEHGRFPAHYRRLSAEDQNHLDRIASELHTQLSRDFLPAPRGGG</sequence>
<dbReference type="PRINTS" id="PR00598">
    <property type="entry name" value="HTHMARR"/>
</dbReference>
<dbReference type="PROSITE" id="PS50995">
    <property type="entry name" value="HTH_MARR_2"/>
    <property type="match status" value="1"/>
</dbReference>
<dbReference type="PANTHER" id="PTHR33164:SF43">
    <property type="entry name" value="HTH-TYPE TRANSCRIPTIONAL REPRESSOR YETL"/>
    <property type="match status" value="1"/>
</dbReference>
<dbReference type="InterPro" id="IPR000835">
    <property type="entry name" value="HTH_MarR-typ"/>
</dbReference>
<gene>
    <name evidence="2" type="ORF">WG900_05355</name>
</gene>
<proteinExistence type="predicted"/>
<protein>
    <submittedName>
        <fullName evidence="2">MarR family transcriptional regulator</fullName>
    </submittedName>
</protein>
<comment type="caution">
    <text evidence="2">The sequence shown here is derived from an EMBL/GenBank/DDBJ whole genome shotgun (WGS) entry which is preliminary data.</text>
</comment>
<dbReference type="Pfam" id="PF12802">
    <property type="entry name" value="MarR_2"/>
    <property type="match status" value="1"/>
</dbReference>
<accession>A0ABU8S693</accession>
<keyword evidence="3" id="KW-1185">Reference proteome</keyword>
<evidence type="ECO:0000259" key="1">
    <source>
        <dbReference type="PROSITE" id="PS50995"/>
    </source>
</evidence>
<dbReference type="SMART" id="SM00347">
    <property type="entry name" value="HTH_MARR"/>
    <property type="match status" value="1"/>
</dbReference>
<organism evidence="2 3">
    <name type="scientific">Novosphingobium aquae</name>
    <dbReference type="NCBI Taxonomy" id="3133435"/>
    <lineage>
        <taxon>Bacteria</taxon>
        <taxon>Pseudomonadati</taxon>
        <taxon>Pseudomonadota</taxon>
        <taxon>Alphaproteobacteria</taxon>
        <taxon>Sphingomonadales</taxon>
        <taxon>Sphingomonadaceae</taxon>
        <taxon>Novosphingobium</taxon>
    </lineage>
</organism>
<dbReference type="InterPro" id="IPR036390">
    <property type="entry name" value="WH_DNA-bd_sf"/>
</dbReference>
<evidence type="ECO:0000313" key="2">
    <source>
        <dbReference type="EMBL" id="MEJ6009340.1"/>
    </source>
</evidence>
<feature type="domain" description="HTH marR-type" evidence="1">
    <location>
        <begin position="17"/>
        <end position="153"/>
    </location>
</feature>
<dbReference type="EMBL" id="JBBHJY010000002">
    <property type="protein sequence ID" value="MEJ6009340.1"/>
    <property type="molecule type" value="Genomic_DNA"/>
</dbReference>
<dbReference type="Gene3D" id="1.10.10.10">
    <property type="entry name" value="Winged helix-like DNA-binding domain superfamily/Winged helix DNA-binding domain"/>
    <property type="match status" value="1"/>
</dbReference>
<reference evidence="2 3" key="1">
    <citation type="submission" date="2024-03" db="EMBL/GenBank/DDBJ databases">
        <authorList>
            <person name="Jo J.-H."/>
        </authorList>
    </citation>
    <scope>NUCLEOTIDE SEQUENCE [LARGE SCALE GENOMIC DNA]</scope>
    <source>
        <strain evidence="2 3">AS3R-12</strain>
    </source>
</reference>
<dbReference type="RefSeq" id="WP_339965350.1">
    <property type="nucleotide sequence ID" value="NZ_JBBHJY010000002.1"/>
</dbReference>